<dbReference type="RefSeq" id="WP_078483090.1">
    <property type="nucleotide sequence ID" value="NZ_MPRL01000015.1"/>
</dbReference>
<gene>
    <name evidence="2" type="ORF">BOW53_05530</name>
</gene>
<feature type="domain" description="Polysaccharide pyruvyl transferase" evidence="1">
    <location>
        <begin position="91"/>
        <end position="271"/>
    </location>
</feature>
<evidence type="ECO:0000259" key="1">
    <source>
        <dbReference type="Pfam" id="PF04230"/>
    </source>
</evidence>
<organism evidence="2 3">
    <name type="scientific">Solemya pervernicosa gill symbiont</name>
    <dbReference type="NCBI Taxonomy" id="642797"/>
    <lineage>
        <taxon>Bacteria</taxon>
        <taxon>Pseudomonadati</taxon>
        <taxon>Pseudomonadota</taxon>
        <taxon>Gammaproteobacteria</taxon>
        <taxon>sulfur-oxidizing symbionts</taxon>
    </lineage>
</organism>
<comment type="caution">
    <text evidence="2">The sequence shown here is derived from an EMBL/GenBank/DDBJ whole genome shotgun (WGS) entry which is preliminary data.</text>
</comment>
<proteinExistence type="predicted"/>
<sequence length="357" mass="40939">MLSVDLATSGVLSGVEGEVEVAYFCTEQTVQYTYSGGEHRYELYESVDQLVEFDRVIFWGDFLHWITYANSDFYRRSRRRDPEKSYSEILDQWYKLLLLEGAPLELKRRVVCFGGTIYGLREEQLSNRRYHEALSSLYRESTLVLMRDVFSAGFVSQLTQKPVMTFGCDCALFYENVTNLPYQANPELPENYALCSFGRSGAKQLSKVFAKHLARLAGVQLIDLAWFGKPMGVEALHNRLSVIKRAKFVVTDIYHVSVNSLREGVPVLCIGKGGGRVDGSLSDKKKEVFFRQHLASDYYIYLEELHEAVRRDEDFSKFCDSYFKLIEKGALFESLHQRLIAHREQVRSTLLGALNGD</sequence>
<dbReference type="InterPro" id="IPR007345">
    <property type="entry name" value="Polysacch_pyruvyl_Trfase"/>
</dbReference>
<dbReference type="EMBL" id="MPRL01000015">
    <property type="protein sequence ID" value="OOZ40987.1"/>
    <property type="molecule type" value="Genomic_DNA"/>
</dbReference>
<name>A0A1T2L7A9_9GAMM</name>
<evidence type="ECO:0000313" key="3">
    <source>
        <dbReference type="Proteomes" id="UP000191110"/>
    </source>
</evidence>
<protein>
    <recommendedName>
        <fullName evidence="1">Polysaccharide pyruvyl transferase domain-containing protein</fullName>
    </recommendedName>
</protein>
<dbReference type="Proteomes" id="UP000191110">
    <property type="component" value="Unassembled WGS sequence"/>
</dbReference>
<dbReference type="AlphaFoldDB" id="A0A1T2L7A9"/>
<dbReference type="OrthoDB" id="7595059at2"/>
<dbReference type="Pfam" id="PF04230">
    <property type="entry name" value="PS_pyruv_trans"/>
    <property type="match status" value="1"/>
</dbReference>
<evidence type="ECO:0000313" key="2">
    <source>
        <dbReference type="EMBL" id="OOZ40987.1"/>
    </source>
</evidence>
<keyword evidence="3" id="KW-1185">Reference proteome</keyword>
<reference evidence="2 3" key="1">
    <citation type="submission" date="2016-11" db="EMBL/GenBank/DDBJ databases">
        <title>Mixed transmission modes and dynamic genome evolution in an obligate animal-bacterial symbiosis.</title>
        <authorList>
            <person name="Russell S.L."/>
            <person name="Corbett-Detig R.B."/>
            <person name="Cavanaugh C.M."/>
        </authorList>
    </citation>
    <scope>NUCLEOTIDE SEQUENCE [LARGE SCALE GENOMIC DNA]</scope>
    <source>
        <strain evidence="2">Sveles-Q1</strain>
    </source>
</reference>
<accession>A0A1T2L7A9</accession>